<dbReference type="Pfam" id="PF22938">
    <property type="entry name" value="Integrase_p58_C"/>
    <property type="match status" value="1"/>
</dbReference>
<dbReference type="HOGENOM" id="CLU_098732_1_0_1"/>
<sequence length="246" mass="28852">MANVLVPRKQRHANVNQTVNVVLGVHVVPFFANYGFHPRLPGFTNPILDHSQNNEEQQTPSTSQSNLDYHLQALQNIMVSIQTNMVDAQDRQSIHFNEHHRVTNFKVGDPVLVHKDAYNNKPFTKFHHLWYGPFKIIETLGDQTYRLNSQLGNRRTNTFHVRRLKLYNHRQDNAYNVPHTDYKSKLHLIERVVRIFRNSTCEVQWSNAETWDTSIIPLHIIFNSEYRHLLDPYYNPSTQEITVTSS</sequence>
<dbReference type="OMA" id="PAHYIEY"/>
<protein>
    <recommendedName>
        <fullName evidence="1">Integrase p58-like C-terminal domain-containing protein</fullName>
    </recommendedName>
</protein>
<evidence type="ECO:0000259" key="1">
    <source>
        <dbReference type="Pfam" id="PF22938"/>
    </source>
</evidence>
<dbReference type="OrthoDB" id="4047109at2759"/>
<keyword evidence="3" id="KW-1185">Reference proteome</keyword>
<feature type="domain" description="Integrase p58-like C-terminal" evidence="1">
    <location>
        <begin position="132"/>
        <end position="165"/>
    </location>
</feature>
<accession>G0WDR0</accession>
<dbReference type="InterPro" id="IPR054465">
    <property type="entry name" value="Integrase_p58-like_C"/>
</dbReference>
<organism evidence="2 3">
    <name type="scientific">Naumovozyma dairenensis (strain ATCC 10597 / BCRC 20456 / CBS 421 / NBRC 0211 / NRRL Y-12639)</name>
    <name type="common">Saccharomyces dairenensis</name>
    <dbReference type="NCBI Taxonomy" id="1071378"/>
    <lineage>
        <taxon>Eukaryota</taxon>
        <taxon>Fungi</taxon>
        <taxon>Dikarya</taxon>
        <taxon>Ascomycota</taxon>
        <taxon>Saccharomycotina</taxon>
        <taxon>Saccharomycetes</taxon>
        <taxon>Saccharomycetales</taxon>
        <taxon>Saccharomycetaceae</taxon>
        <taxon>Naumovozyma</taxon>
    </lineage>
</organism>
<dbReference type="STRING" id="1071378.G0WDR0"/>
<dbReference type="EMBL" id="HE580273">
    <property type="protein sequence ID" value="CCD25921.2"/>
    <property type="molecule type" value="Genomic_DNA"/>
</dbReference>
<evidence type="ECO:0000313" key="2">
    <source>
        <dbReference type="EMBL" id="CCD25921.2"/>
    </source>
</evidence>
<proteinExistence type="predicted"/>
<dbReference type="AlphaFoldDB" id="G0WDR0"/>
<evidence type="ECO:0000313" key="3">
    <source>
        <dbReference type="Proteomes" id="UP000000689"/>
    </source>
</evidence>
<reference evidence="2 3" key="1">
    <citation type="journal article" date="2011" name="Proc. Natl. Acad. Sci. U.S.A.">
        <title>Evolutionary erosion of yeast sex chromosomes by mating-type switching accidents.</title>
        <authorList>
            <person name="Gordon J.L."/>
            <person name="Armisen D."/>
            <person name="Proux-Wera E."/>
            <person name="Oheigeartaigh S.S."/>
            <person name="Byrne K.P."/>
            <person name="Wolfe K.H."/>
        </authorList>
    </citation>
    <scope>NUCLEOTIDE SEQUENCE [LARGE SCALE GENOMIC DNA]</scope>
    <source>
        <strain evidence="3">ATCC 10597 / BCRC 20456 / CBS 421 / NBRC 0211 / NRRL Y-12639</strain>
    </source>
</reference>
<dbReference type="GeneID" id="11497317"/>
<dbReference type="KEGG" id="ndi:NDAI_0G01450"/>
<dbReference type="RefSeq" id="XP_003671164.2">
    <property type="nucleotide sequence ID" value="XM_003671116.2"/>
</dbReference>
<name>G0WDR0_NAUDC</name>
<dbReference type="Proteomes" id="UP000000689">
    <property type="component" value="Chromosome 7"/>
</dbReference>
<gene>
    <name evidence="2" type="primary">NDAI0G01450</name>
    <name evidence="2" type="ordered locus">NDAI_0G01450</name>
</gene>